<feature type="chain" id="PRO_5041021202" description="Cutinase" evidence="8">
    <location>
        <begin position="21"/>
        <end position="852"/>
    </location>
</feature>
<evidence type="ECO:0000259" key="11">
    <source>
        <dbReference type="Pfam" id="PF20737"/>
    </source>
</evidence>
<dbReference type="Pfam" id="PF20736">
    <property type="entry name" value="Glyco_hydro127M"/>
    <property type="match status" value="1"/>
</dbReference>
<reference evidence="12" key="1">
    <citation type="submission" date="2022-10" db="EMBL/GenBank/DDBJ databases">
        <title>Tapping the CABI collections for fungal endophytes: first genome assemblies for Collariella, Neodidymelliopsis, Ascochyta clinopodiicola, Didymella pomorum, Didymosphaeria variabile, Neocosmospora piperis and Neocucurbitaria cava.</title>
        <authorList>
            <person name="Hill R."/>
        </authorList>
    </citation>
    <scope>NUCLEOTIDE SEQUENCE</scope>
    <source>
        <strain evidence="12">IMI 355082</strain>
    </source>
</reference>
<dbReference type="Gene3D" id="3.40.50.1820">
    <property type="entry name" value="alpha/beta hydrolase"/>
    <property type="match status" value="1"/>
</dbReference>
<evidence type="ECO:0000313" key="13">
    <source>
        <dbReference type="Proteomes" id="UP001140453"/>
    </source>
</evidence>
<evidence type="ECO:0000313" key="12">
    <source>
        <dbReference type="EMBL" id="KAJ4396516.1"/>
    </source>
</evidence>
<keyword evidence="5 8" id="KW-0732">Signal</keyword>
<dbReference type="OrthoDB" id="654211at2759"/>
<dbReference type="InterPro" id="IPR029058">
    <property type="entry name" value="AB_hydrolase_fold"/>
</dbReference>
<feature type="signal peptide" evidence="8">
    <location>
        <begin position="1"/>
        <end position="20"/>
    </location>
</feature>
<dbReference type="EC" id="3.1.1.74" evidence="8"/>
<dbReference type="InterPro" id="IPR012878">
    <property type="entry name" value="Beta-AFase-like_GH127_cat"/>
</dbReference>
<dbReference type="InterPro" id="IPR000675">
    <property type="entry name" value="Cutinase/axe"/>
</dbReference>
<accession>A0A9W9D218</accession>
<proteinExistence type="inferred from homology"/>
<evidence type="ECO:0000256" key="6">
    <source>
        <dbReference type="ARBA" id="ARBA00022801"/>
    </source>
</evidence>
<feature type="domain" description="Non-reducing end beta-L-arabinofuranosidase-like GH127 middle" evidence="10">
    <location>
        <begin position="637"/>
        <end position="715"/>
    </location>
</feature>
<protein>
    <recommendedName>
        <fullName evidence="8">Cutinase</fullName>
        <ecNumber evidence="8">3.1.1.74</ecNumber>
    </recommendedName>
</protein>
<name>A0A9W9D218_9PEZI</name>
<evidence type="ECO:0000256" key="1">
    <source>
        <dbReference type="ARBA" id="ARBA00004613"/>
    </source>
</evidence>
<dbReference type="GO" id="GO:0050525">
    <property type="term" value="F:cutinase activity"/>
    <property type="evidence" value="ECO:0007669"/>
    <property type="project" value="UniProtKB-UniRule"/>
</dbReference>
<comment type="catalytic activity">
    <reaction evidence="8">
        <text>cutin + H2O = cutin monomers.</text>
        <dbReference type="EC" id="3.1.1.74"/>
    </reaction>
</comment>
<gene>
    <name evidence="12" type="ORF">N0V93_000736</name>
</gene>
<dbReference type="GO" id="GO:0005576">
    <property type="term" value="C:extracellular region"/>
    <property type="evidence" value="ECO:0007669"/>
    <property type="project" value="UniProtKB-SubCell"/>
</dbReference>
<dbReference type="Pfam" id="PF01083">
    <property type="entry name" value="Cutinase"/>
    <property type="match status" value="1"/>
</dbReference>
<dbReference type="Pfam" id="PF20737">
    <property type="entry name" value="Glyco_hydro127C"/>
    <property type="match status" value="1"/>
</dbReference>
<dbReference type="InterPro" id="IPR049049">
    <property type="entry name" value="Beta-AFase-like_GH127_C"/>
</dbReference>
<feature type="domain" description="Non-reducing end beta-L-arabinofuranosidase-like GH127 C-terminal" evidence="11">
    <location>
        <begin position="739"/>
        <end position="847"/>
    </location>
</feature>
<dbReference type="Pfam" id="PF07944">
    <property type="entry name" value="Beta-AFase-like_GH127_cat"/>
    <property type="match status" value="1"/>
</dbReference>
<comment type="similarity">
    <text evidence="2 8">Belongs to the cutinase family.</text>
</comment>
<comment type="caution">
    <text evidence="12">The sequence shown here is derived from an EMBL/GenBank/DDBJ whole genome shotgun (WGS) entry which is preliminary data.</text>
</comment>
<comment type="function">
    <text evidence="8">Catalyzes the hydrolysis of complex carboxylic polyesters found in the cell wall of plants. Degrades cutin, a macromolecule that forms the structure of the plant cuticle.</text>
</comment>
<comment type="subcellular location">
    <subcellularLocation>
        <location evidence="1 8">Secreted</location>
    </subcellularLocation>
</comment>
<dbReference type="InterPro" id="IPR008928">
    <property type="entry name" value="6-hairpin_glycosidase_sf"/>
</dbReference>
<keyword evidence="3 8" id="KW-0719">Serine esterase</keyword>
<dbReference type="InterPro" id="IPR043580">
    <property type="entry name" value="CUTINASE_1"/>
</dbReference>
<keyword evidence="7" id="KW-1015">Disulfide bond</keyword>
<evidence type="ECO:0000256" key="5">
    <source>
        <dbReference type="ARBA" id="ARBA00022729"/>
    </source>
</evidence>
<dbReference type="PANTHER" id="PTHR43465:SF2">
    <property type="entry name" value="DUF1680 DOMAIN PROTEIN (AFU_ORTHOLOGUE AFUA_1G08910)"/>
    <property type="match status" value="1"/>
</dbReference>
<evidence type="ECO:0000256" key="7">
    <source>
        <dbReference type="ARBA" id="ARBA00023157"/>
    </source>
</evidence>
<evidence type="ECO:0000259" key="10">
    <source>
        <dbReference type="Pfam" id="PF20736"/>
    </source>
</evidence>
<feature type="domain" description="Non-reducing end beta-L-arabinofuranosidase-like GH127 catalytic" evidence="9">
    <location>
        <begin position="204"/>
        <end position="618"/>
    </location>
</feature>
<dbReference type="GO" id="GO:0005975">
    <property type="term" value="P:carbohydrate metabolic process"/>
    <property type="evidence" value="ECO:0007669"/>
    <property type="project" value="InterPro"/>
</dbReference>
<dbReference type="Proteomes" id="UP001140453">
    <property type="component" value="Unassembled WGS sequence"/>
</dbReference>
<dbReference type="SMART" id="SM01110">
    <property type="entry name" value="Cutinase"/>
    <property type="match status" value="1"/>
</dbReference>
<dbReference type="PANTHER" id="PTHR43465">
    <property type="entry name" value="DUF1680 DOMAIN PROTEIN (AFU_ORTHOLOGUE AFUA_1G08910)"/>
    <property type="match status" value="1"/>
</dbReference>
<evidence type="ECO:0000256" key="2">
    <source>
        <dbReference type="ARBA" id="ARBA00007534"/>
    </source>
</evidence>
<evidence type="ECO:0000256" key="4">
    <source>
        <dbReference type="ARBA" id="ARBA00022525"/>
    </source>
</evidence>
<evidence type="ECO:0000256" key="8">
    <source>
        <dbReference type="RuleBase" id="RU361263"/>
    </source>
</evidence>
<dbReference type="PROSITE" id="PS00155">
    <property type="entry name" value="CUTINASE_1"/>
    <property type="match status" value="1"/>
</dbReference>
<organism evidence="12 13">
    <name type="scientific">Gnomoniopsis smithogilvyi</name>
    <dbReference type="NCBI Taxonomy" id="1191159"/>
    <lineage>
        <taxon>Eukaryota</taxon>
        <taxon>Fungi</taxon>
        <taxon>Dikarya</taxon>
        <taxon>Ascomycota</taxon>
        <taxon>Pezizomycotina</taxon>
        <taxon>Sordariomycetes</taxon>
        <taxon>Sordariomycetidae</taxon>
        <taxon>Diaporthales</taxon>
        <taxon>Gnomoniaceae</taxon>
        <taxon>Gnomoniopsis</taxon>
    </lineage>
</organism>
<dbReference type="SUPFAM" id="SSF53474">
    <property type="entry name" value="alpha/beta-Hydrolases"/>
    <property type="match status" value="1"/>
</dbReference>
<dbReference type="SUPFAM" id="SSF48208">
    <property type="entry name" value="Six-hairpin glycosidases"/>
    <property type="match status" value="1"/>
</dbReference>
<keyword evidence="4 8" id="KW-0964">Secreted</keyword>
<dbReference type="AlphaFoldDB" id="A0A9W9D218"/>
<keyword evidence="13" id="KW-1185">Reference proteome</keyword>
<keyword evidence="6 8" id="KW-0378">Hydrolase</keyword>
<evidence type="ECO:0000256" key="3">
    <source>
        <dbReference type="ARBA" id="ARBA00022487"/>
    </source>
</evidence>
<dbReference type="EMBL" id="JAPEVB010000001">
    <property type="protein sequence ID" value="KAJ4396516.1"/>
    <property type="molecule type" value="Genomic_DNA"/>
</dbReference>
<dbReference type="InterPro" id="IPR049174">
    <property type="entry name" value="Beta-AFase-like"/>
</dbReference>
<dbReference type="InterPro" id="IPR049046">
    <property type="entry name" value="Beta-AFase-like_GH127_middle"/>
</dbReference>
<sequence>MKFTITSLSVCLLSMGFAVAVPLEDRSLARRNYTELYADQLTDGTACRDVTVIYARGTDQEGNIGEPTDVGPEFLNDLGVYVGTNSLAVAGVNYSASVEGFEEGGDPEGSQTMADLAALAHTQCPDTLLVLSGYSQGSQLVHNAANLISSTVTDFVAAVYGTTMLVLLPFPGEAVTDDHPVARPKIMTSNPQSTYRCTSFSGQSILTQTRKTISQVTLQTQLGLLKSTGRYDCFKLKWHPIYDDHRFWPVPPHLFWDSDLGKWMEGAIYFLHQQYDRELDEAVKHIVETIRSAQSEDGYLNLHYMVVEPGKRWSNIRDMHEMYNAGHLLEAAIAHHDHYQNTDFLDVMTKYVHLMHANFGPGPTQRKAYPGHPELELALLRLYKTTGDFKAYSLAKFFLTERGNPKGQHGKHYYDFEMELRGEEAHKRPNSYPMSRDYWYCQAHKPILEQETVEGHAVRSMYLLTAVADLVALHKDGSQILTDADAWLAALHRLWNNMVSRKMYVTGSIGAVAQWEGFGIDYFLPQAPDEGGCYAETCASIGVMMLAERLLSFELNARYADIMELCLYNTILGSMSLNGKGFTYENYLASCAGHLCQREGWFECSCCPPNVSRLFGSLGGYVWHFGNNPEGSQDAFINVHLYTSATGRFTSSEGFPVEIQQQTHWPREGKVTFTLSTSVKTTIRLRIPSWSGGEYELTPSSATINQLMVENGYLVLPPAYTVASPSFTITFGGFKPRYISPHPHTNQRTLAIAKGPVVYCVEDVDNQWEDNHFKDVVVDNKAIFTEEEREWKGSKYTALKGSGWTRTSEDWEVDGPAPVESKGQDRKLTFVPYYLRGNRGGKGHMRVGLLRP</sequence>
<evidence type="ECO:0000259" key="9">
    <source>
        <dbReference type="Pfam" id="PF07944"/>
    </source>
</evidence>